<dbReference type="Proteomes" id="UP000249417">
    <property type="component" value="Unassembled WGS sequence"/>
</dbReference>
<keyword evidence="1" id="KW-0472">Membrane</keyword>
<keyword evidence="1" id="KW-0812">Transmembrane</keyword>
<evidence type="ECO:0000313" key="2">
    <source>
        <dbReference type="EMBL" id="PZQ46623.1"/>
    </source>
</evidence>
<dbReference type="AlphaFoldDB" id="A0A2W5PVX7"/>
<gene>
    <name evidence="2" type="ORF">DI551_04760</name>
</gene>
<name>A0A2W5PVX7_9BACT</name>
<organism evidence="2 3">
    <name type="scientific">Micavibrio aeruginosavorus</name>
    <dbReference type="NCBI Taxonomy" id="349221"/>
    <lineage>
        <taxon>Bacteria</taxon>
        <taxon>Pseudomonadati</taxon>
        <taxon>Bdellovibrionota</taxon>
        <taxon>Bdellovibrionia</taxon>
        <taxon>Bdellovibrionales</taxon>
        <taxon>Pseudobdellovibrionaceae</taxon>
        <taxon>Micavibrio</taxon>
    </lineage>
</organism>
<evidence type="ECO:0000256" key="1">
    <source>
        <dbReference type="SAM" id="Phobius"/>
    </source>
</evidence>
<comment type="caution">
    <text evidence="2">The sequence shown here is derived from an EMBL/GenBank/DDBJ whole genome shotgun (WGS) entry which is preliminary data.</text>
</comment>
<feature type="transmembrane region" description="Helical" evidence="1">
    <location>
        <begin position="7"/>
        <end position="28"/>
    </location>
</feature>
<evidence type="ECO:0000313" key="3">
    <source>
        <dbReference type="Proteomes" id="UP000249417"/>
    </source>
</evidence>
<dbReference type="EMBL" id="QFQB01000024">
    <property type="protein sequence ID" value="PZQ46623.1"/>
    <property type="molecule type" value="Genomic_DNA"/>
</dbReference>
<reference evidence="2 3" key="1">
    <citation type="submission" date="2017-08" db="EMBL/GenBank/DDBJ databases">
        <title>Infants hospitalized years apart are colonized by the same room-sourced microbial strains.</title>
        <authorList>
            <person name="Brooks B."/>
            <person name="Olm M.R."/>
            <person name="Firek B.A."/>
            <person name="Baker R."/>
            <person name="Thomas B.C."/>
            <person name="Morowitz M.J."/>
            <person name="Banfield J.F."/>
        </authorList>
    </citation>
    <scope>NUCLEOTIDE SEQUENCE [LARGE SCALE GENOMIC DNA]</scope>
    <source>
        <strain evidence="2">S2_005_002_R2_29</strain>
    </source>
</reference>
<sequence length="210" mass="23566">MSKESRFIGYLVLGFGVIAIVAVLLLVFGGEKVETAQMPQEATSDQSLKVKPEDLKKQMTNPVRVVKPAVQDTLYFKRDPDLDVGDMEGDWQGQIGSYTAILQIRKNIYQIILASPDPNAKRLYSSGTFSIAEDMAVLSPRNDWPTPVTKAGSNIQYQKITVSPFPMLIKFENGSMLWQNPPQSEKRVIAPRTSPIFMSEPVRYVAWKKL</sequence>
<accession>A0A2W5PVX7</accession>
<proteinExistence type="predicted"/>
<protein>
    <submittedName>
        <fullName evidence="2">Uncharacterized protein</fullName>
    </submittedName>
</protein>
<keyword evidence="1" id="KW-1133">Transmembrane helix</keyword>